<evidence type="ECO:0000256" key="2">
    <source>
        <dbReference type="ARBA" id="ARBA00022448"/>
    </source>
</evidence>
<reference evidence="13 14" key="1">
    <citation type="journal article" date="2018" name="Nat. Biotechnol.">
        <title>A standardized bacterial taxonomy based on genome phylogeny substantially revises the tree of life.</title>
        <authorList>
            <person name="Parks D.H."/>
            <person name="Chuvochina M."/>
            <person name="Waite D.W."/>
            <person name="Rinke C."/>
            <person name="Skarshewski A."/>
            <person name="Chaumeil P.A."/>
            <person name="Hugenholtz P."/>
        </authorList>
    </citation>
    <scope>NUCLEOTIDE SEQUENCE [LARGE SCALE GENOMIC DNA]</scope>
    <source>
        <strain evidence="13">UBA8733</strain>
    </source>
</reference>
<evidence type="ECO:0000259" key="12">
    <source>
        <dbReference type="Pfam" id="PF07715"/>
    </source>
</evidence>
<name>A0A3B9H1N2_9PROT</name>
<gene>
    <name evidence="13" type="ORF">DCG58_15710</name>
</gene>
<keyword evidence="5 11" id="KW-0812">Transmembrane</keyword>
<evidence type="ECO:0000256" key="1">
    <source>
        <dbReference type="ARBA" id="ARBA00004571"/>
    </source>
</evidence>
<dbReference type="Proteomes" id="UP000259610">
    <property type="component" value="Unassembled WGS sequence"/>
</dbReference>
<keyword evidence="9 11" id="KW-0472">Membrane</keyword>
<evidence type="ECO:0000256" key="8">
    <source>
        <dbReference type="ARBA" id="ARBA00023077"/>
    </source>
</evidence>
<accession>A0A3B9H1N2</accession>
<dbReference type="EMBL" id="DMAN01000354">
    <property type="protein sequence ID" value="HAE28609.1"/>
    <property type="molecule type" value="Genomic_DNA"/>
</dbReference>
<protein>
    <recommendedName>
        <fullName evidence="12">TonB-dependent receptor plug domain-containing protein</fullName>
    </recommendedName>
</protein>
<keyword evidence="4" id="KW-0410">Iron transport</keyword>
<keyword evidence="7" id="KW-0406">Ion transport</keyword>
<evidence type="ECO:0000256" key="10">
    <source>
        <dbReference type="ARBA" id="ARBA00023237"/>
    </source>
</evidence>
<keyword evidence="10 11" id="KW-0998">Cell outer membrane</keyword>
<dbReference type="PANTHER" id="PTHR32552:SF81">
    <property type="entry name" value="TONB-DEPENDENT OUTER MEMBRANE RECEPTOR"/>
    <property type="match status" value="1"/>
</dbReference>
<sequence length="137" mass="14513">EVPIAMSVFGDDSIEQTSVRELSEISGYIPNVSISGHNDFRSVITIRGVGSASRNIGFDSRVGVYVDGVYMGQSPAVNQELLDLERVEVLRGPQGMLFGKNTVAGAVSLVTKSRKTASSARSARMSATTISANSRAC</sequence>
<evidence type="ECO:0000256" key="4">
    <source>
        <dbReference type="ARBA" id="ARBA00022496"/>
    </source>
</evidence>
<comment type="similarity">
    <text evidence="11">Belongs to the TonB-dependent receptor family.</text>
</comment>
<evidence type="ECO:0000256" key="7">
    <source>
        <dbReference type="ARBA" id="ARBA00023065"/>
    </source>
</evidence>
<comment type="subcellular location">
    <subcellularLocation>
        <location evidence="1 11">Cell outer membrane</location>
        <topology evidence="1 11">Multi-pass membrane protein</topology>
    </subcellularLocation>
</comment>
<keyword evidence="8" id="KW-0798">TonB box</keyword>
<keyword evidence="3 11" id="KW-1134">Transmembrane beta strand</keyword>
<comment type="caution">
    <text evidence="13">The sequence shown here is derived from an EMBL/GenBank/DDBJ whole genome shotgun (WGS) entry which is preliminary data.</text>
</comment>
<organism evidence="13 14">
    <name type="scientific">Hyphomonas adhaerens</name>
    <dbReference type="NCBI Taxonomy" id="81029"/>
    <lineage>
        <taxon>Bacteria</taxon>
        <taxon>Pseudomonadati</taxon>
        <taxon>Pseudomonadota</taxon>
        <taxon>Alphaproteobacteria</taxon>
        <taxon>Hyphomonadales</taxon>
        <taxon>Hyphomonadaceae</taxon>
        <taxon>Hyphomonas</taxon>
    </lineage>
</organism>
<evidence type="ECO:0000256" key="11">
    <source>
        <dbReference type="PROSITE-ProRule" id="PRU01360"/>
    </source>
</evidence>
<evidence type="ECO:0000313" key="13">
    <source>
        <dbReference type="EMBL" id="HAE28609.1"/>
    </source>
</evidence>
<dbReference type="InterPro" id="IPR036942">
    <property type="entry name" value="Beta-barrel_TonB_sf"/>
</dbReference>
<dbReference type="GO" id="GO:0006826">
    <property type="term" value="P:iron ion transport"/>
    <property type="evidence" value="ECO:0007669"/>
    <property type="project" value="UniProtKB-KW"/>
</dbReference>
<evidence type="ECO:0000256" key="3">
    <source>
        <dbReference type="ARBA" id="ARBA00022452"/>
    </source>
</evidence>
<dbReference type="Pfam" id="PF07715">
    <property type="entry name" value="Plug"/>
    <property type="match status" value="1"/>
</dbReference>
<dbReference type="Gene3D" id="2.40.170.20">
    <property type="entry name" value="TonB-dependent receptor, beta-barrel domain"/>
    <property type="match status" value="1"/>
</dbReference>
<dbReference type="InterPro" id="IPR039426">
    <property type="entry name" value="TonB-dep_rcpt-like"/>
</dbReference>
<evidence type="ECO:0000256" key="5">
    <source>
        <dbReference type="ARBA" id="ARBA00022692"/>
    </source>
</evidence>
<dbReference type="GO" id="GO:0009279">
    <property type="term" value="C:cell outer membrane"/>
    <property type="evidence" value="ECO:0007669"/>
    <property type="project" value="UniProtKB-SubCell"/>
</dbReference>
<keyword evidence="2 11" id="KW-0813">Transport</keyword>
<feature type="non-terminal residue" evidence="13">
    <location>
        <position position="1"/>
    </location>
</feature>
<keyword evidence="6" id="KW-0408">Iron</keyword>
<dbReference type="PROSITE" id="PS52016">
    <property type="entry name" value="TONB_DEPENDENT_REC_3"/>
    <property type="match status" value="1"/>
</dbReference>
<dbReference type="SUPFAM" id="SSF56935">
    <property type="entry name" value="Porins"/>
    <property type="match status" value="1"/>
</dbReference>
<dbReference type="PANTHER" id="PTHR32552">
    <property type="entry name" value="FERRICHROME IRON RECEPTOR-RELATED"/>
    <property type="match status" value="1"/>
</dbReference>
<evidence type="ECO:0000313" key="14">
    <source>
        <dbReference type="Proteomes" id="UP000259610"/>
    </source>
</evidence>
<evidence type="ECO:0000256" key="6">
    <source>
        <dbReference type="ARBA" id="ARBA00023004"/>
    </source>
</evidence>
<dbReference type="InterPro" id="IPR012910">
    <property type="entry name" value="Plug_dom"/>
</dbReference>
<dbReference type="AlphaFoldDB" id="A0A3B9H1N2"/>
<proteinExistence type="inferred from homology"/>
<feature type="domain" description="TonB-dependent receptor plug" evidence="12">
    <location>
        <begin position="1"/>
        <end position="106"/>
    </location>
</feature>
<evidence type="ECO:0000256" key="9">
    <source>
        <dbReference type="ARBA" id="ARBA00023136"/>
    </source>
</evidence>